<proteinExistence type="predicted"/>
<dbReference type="Proteomes" id="UP000199529">
    <property type="component" value="Unassembled WGS sequence"/>
</dbReference>
<evidence type="ECO:0000313" key="2">
    <source>
        <dbReference type="EMBL" id="SDY84928.1"/>
    </source>
</evidence>
<dbReference type="InterPro" id="IPR008979">
    <property type="entry name" value="Galactose-bd-like_sf"/>
</dbReference>
<sequence length="698" mass="75732">MSRIHLQYFNENFLLDPTNQTCMALESLWVGRLTFGHPSSTSWSEPAMRRPPSARLATIAALVTLAPLTPLILGDSAAAASTPLSIENPGFEEGTAGWDVTSGAGVATNQPHGGAKLAYLDEGDGKKVSQRITAPSDGVYDFSAWIATGGAGGKFVARVNGTTAGSVDLPSRPTYARYTLSRIALKSGDELELAFESGSGWVNADDLMVSPAAPVDPVVSSSDPKIVEMFDWSKRKANSWVQQPGTNGPLNVDERNPTGTGTGVYGFSYWAGYAHRSGYYSRDMAHQISGASVLGLSDANKAMLSAFAASATDEHNYYPVWSVNFDNKTPLSIDYVSPSSFVREVPATFELVEKANEAYRWSGDGAYVDDSTLWDFYRHATKEFVERHDGNKPNGVAEGTGKGIFAGAASYNEASDEPLAEAGDAIGAQYQAYRAMSELAESKGDNALAGEFRKKADELKEYFNSTWSGSGSGESMIRAYTTDGEPLTGWGKENSWFMPMKQIMDPGPRTDAYLDYIDEQASGSGKPANIEAISYLPDTFFAYQHNDTAWKWMQYVYDKRNDQHPVTKQGPNGDYPEVSYTLLSQTVEGLMGVEPNAPAKSLSTQSRMPSDMDWLQIKEIKIGGNTFTLRHDGAIKSALTNDTGSDSYIWQARFPGEHSTIKVDGKDRPAKTEEINGKTYSYTEVSVAPNQTATAEVA</sequence>
<dbReference type="RefSeq" id="WP_218157522.1">
    <property type="nucleotide sequence ID" value="NZ_FNOK01000037.1"/>
</dbReference>
<evidence type="ECO:0000313" key="3">
    <source>
        <dbReference type="Proteomes" id="UP000199529"/>
    </source>
</evidence>
<evidence type="ECO:0000259" key="1">
    <source>
        <dbReference type="PROSITE" id="PS51175"/>
    </source>
</evidence>
<dbReference type="Gene3D" id="1.50.10.10">
    <property type="match status" value="1"/>
</dbReference>
<dbReference type="AlphaFoldDB" id="A0A1H3N7X5"/>
<dbReference type="InterPro" id="IPR005084">
    <property type="entry name" value="CBM6"/>
</dbReference>
<dbReference type="Gene3D" id="2.60.120.260">
    <property type="entry name" value="Galactose-binding domain-like"/>
    <property type="match status" value="1"/>
</dbReference>
<gene>
    <name evidence="2" type="ORF">SAMN05216215_10372</name>
</gene>
<organism evidence="2 3">
    <name type="scientific">Saccharopolyspora shandongensis</name>
    <dbReference type="NCBI Taxonomy" id="418495"/>
    <lineage>
        <taxon>Bacteria</taxon>
        <taxon>Bacillati</taxon>
        <taxon>Actinomycetota</taxon>
        <taxon>Actinomycetes</taxon>
        <taxon>Pseudonocardiales</taxon>
        <taxon>Pseudonocardiaceae</taxon>
        <taxon>Saccharopolyspora</taxon>
    </lineage>
</organism>
<dbReference type="GO" id="GO:0030246">
    <property type="term" value="F:carbohydrate binding"/>
    <property type="evidence" value="ECO:0007669"/>
    <property type="project" value="InterPro"/>
</dbReference>
<dbReference type="EMBL" id="FNOK01000037">
    <property type="protein sequence ID" value="SDY84928.1"/>
    <property type="molecule type" value="Genomic_DNA"/>
</dbReference>
<dbReference type="PROSITE" id="PS51175">
    <property type="entry name" value="CBM6"/>
    <property type="match status" value="1"/>
</dbReference>
<dbReference type="GO" id="GO:0005975">
    <property type="term" value="P:carbohydrate metabolic process"/>
    <property type="evidence" value="ECO:0007669"/>
    <property type="project" value="InterPro"/>
</dbReference>
<dbReference type="STRING" id="418495.SAMN05216215_10372"/>
<accession>A0A1H3N7X5</accession>
<keyword evidence="3" id="KW-1185">Reference proteome</keyword>
<name>A0A1H3N7X5_9PSEU</name>
<reference evidence="3" key="1">
    <citation type="submission" date="2016-10" db="EMBL/GenBank/DDBJ databases">
        <authorList>
            <person name="Varghese N."/>
            <person name="Submissions S."/>
        </authorList>
    </citation>
    <scope>NUCLEOTIDE SEQUENCE [LARGE SCALE GENOMIC DNA]</scope>
    <source>
        <strain evidence="3">CGMCC 4.3530</strain>
    </source>
</reference>
<feature type="domain" description="CBM6" evidence="1">
    <location>
        <begin position="84"/>
        <end position="210"/>
    </location>
</feature>
<dbReference type="SUPFAM" id="SSF48208">
    <property type="entry name" value="Six-hairpin glycosidases"/>
    <property type="match status" value="1"/>
</dbReference>
<protein>
    <recommendedName>
        <fullName evidence="1">CBM6 domain-containing protein</fullName>
    </recommendedName>
</protein>
<dbReference type="InterPro" id="IPR008928">
    <property type="entry name" value="6-hairpin_glycosidase_sf"/>
</dbReference>
<dbReference type="InterPro" id="IPR012341">
    <property type="entry name" value="6hp_glycosidase-like_sf"/>
</dbReference>
<dbReference type="SUPFAM" id="SSF49785">
    <property type="entry name" value="Galactose-binding domain-like"/>
    <property type="match status" value="1"/>
</dbReference>